<evidence type="ECO:0000313" key="3">
    <source>
        <dbReference type="Proteomes" id="UP000507222"/>
    </source>
</evidence>
<organism evidence="2 4">
    <name type="scientific">Prunus armeniaca</name>
    <name type="common">Apricot</name>
    <name type="synonym">Armeniaca vulgaris</name>
    <dbReference type="NCBI Taxonomy" id="36596"/>
    <lineage>
        <taxon>Eukaryota</taxon>
        <taxon>Viridiplantae</taxon>
        <taxon>Streptophyta</taxon>
        <taxon>Embryophyta</taxon>
        <taxon>Tracheophyta</taxon>
        <taxon>Spermatophyta</taxon>
        <taxon>Magnoliopsida</taxon>
        <taxon>eudicotyledons</taxon>
        <taxon>Gunneridae</taxon>
        <taxon>Pentapetalae</taxon>
        <taxon>rosids</taxon>
        <taxon>fabids</taxon>
        <taxon>Rosales</taxon>
        <taxon>Rosaceae</taxon>
        <taxon>Amygdaloideae</taxon>
        <taxon>Amygdaleae</taxon>
        <taxon>Prunus</taxon>
    </lineage>
</organism>
<accession>A0A6J5WSC6</accession>
<evidence type="ECO:0000313" key="2">
    <source>
        <dbReference type="EMBL" id="CAB4302572.1"/>
    </source>
</evidence>
<keyword evidence="4" id="KW-1185">Reference proteome</keyword>
<dbReference type="Proteomes" id="UP000507245">
    <property type="component" value="Unassembled WGS sequence"/>
</dbReference>
<name>A0A6J5WSC6_PRUAR</name>
<dbReference type="EMBL" id="CAEKDK010000003">
    <property type="protein sequence ID" value="CAB4272043.1"/>
    <property type="molecule type" value="Genomic_DNA"/>
</dbReference>
<dbReference type="OrthoDB" id="1862203at2759"/>
<dbReference type="AlphaFoldDB" id="A0A6J5WSC6"/>
<dbReference type="EMBL" id="CAEKKB010000003">
    <property type="protein sequence ID" value="CAB4302572.1"/>
    <property type="molecule type" value="Genomic_DNA"/>
</dbReference>
<evidence type="ECO:0000313" key="1">
    <source>
        <dbReference type="EMBL" id="CAB4272043.1"/>
    </source>
</evidence>
<protein>
    <submittedName>
        <fullName evidence="2">Uncharacterized protein</fullName>
    </submittedName>
</protein>
<evidence type="ECO:0000313" key="4">
    <source>
        <dbReference type="Proteomes" id="UP000507245"/>
    </source>
</evidence>
<reference evidence="4" key="1">
    <citation type="journal article" date="2020" name="Genome Biol.">
        <title>Gamete binning: chromosome-level and haplotype-resolved genome assembly enabled by high-throughput single-cell sequencing of gamete genomes.</title>
        <authorList>
            <person name="Campoy J.A."/>
            <person name="Sun H."/>
            <person name="Goel M."/>
            <person name="Jiao W.-B."/>
            <person name="Folz-Donahue K."/>
            <person name="Wang N."/>
            <person name="Rubio M."/>
            <person name="Liu C."/>
            <person name="Kukat C."/>
            <person name="Ruiz D."/>
            <person name="Huettel B."/>
            <person name="Schneeberger K."/>
        </authorList>
    </citation>
    <scope>NUCLEOTIDE SEQUENCE [LARGE SCALE GENOMIC DNA]</scope>
    <source>
        <strain evidence="4">cv. Rojo Pasion</strain>
    </source>
</reference>
<dbReference type="Proteomes" id="UP000507222">
    <property type="component" value="Unassembled WGS sequence"/>
</dbReference>
<reference evidence="2 3" key="2">
    <citation type="submission" date="2020-05" db="EMBL/GenBank/DDBJ databases">
        <authorList>
            <person name="Campoy J."/>
            <person name="Schneeberger K."/>
            <person name="Spophaly S."/>
        </authorList>
    </citation>
    <scope>NUCLEOTIDE SEQUENCE [LARGE SCALE GENOMIC DNA]</scope>
    <source>
        <strain evidence="2">PruArmRojPasFocal</strain>
    </source>
</reference>
<sequence>MAACSVTVLADVPPSPPPLTLPKIPGLVPPGIPSLLPPGIPSLLPPGFPGLLPPGNPGDIAKCWSSLQNVPGCAWEIYTSISTVVFCSVEIAAQTMLVDQFHIPGEEKRLFFKFIAELKLQMPHINDTAIGKQDPEENIWETVVPLRMRKEVPPQDAGAQKVVFG</sequence>
<gene>
    <name evidence="1" type="ORF">CURHAP_LOCUS18548</name>
    <name evidence="2" type="ORF">ORAREDHAP_LOCUS18384</name>
</gene>
<proteinExistence type="predicted"/>